<evidence type="ECO:0000256" key="1">
    <source>
        <dbReference type="SAM" id="Phobius"/>
    </source>
</evidence>
<proteinExistence type="predicted"/>
<dbReference type="Proteomes" id="UP000003561">
    <property type="component" value="Unassembled WGS sequence"/>
</dbReference>
<protein>
    <recommendedName>
        <fullName evidence="5">Pilin isopeptide linkage domain protein</fullName>
    </recommendedName>
</protein>
<dbReference type="EMBL" id="ACFY01000104">
    <property type="protein sequence ID" value="EEG93403.1"/>
    <property type="molecule type" value="Genomic_DNA"/>
</dbReference>
<dbReference type="AlphaFoldDB" id="C0FVL5"/>
<evidence type="ECO:0000256" key="2">
    <source>
        <dbReference type="SAM" id="SignalP"/>
    </source>
</evidence>
<dbReference type="eggNOG" id="ENOG50332JQ">
    <property type="taxonomic scope" value="Bacteria"/>
</dbReference>
<evidence type="ECO:0008006" key="5">
    <source>
        <dbReference type="Google" id="ProtNLM"/>
    </source>
</evidence>
<keyword evidence="1" id="KW-0812">Transmembrane</keyword>
<gene>
    <name evidence="3" type="ORF">ROSEINA2194_02790</name>
</gene>
<reference evidence="3 4" key="1">
    <citation type="submission" date="2009-02" db="EMBL/GenBank/DDBJ databases">
        <authorList>
            <person name="Fulton L."/>
            <person name="Clifton S."/>
            <person name="Fulton B."/>
            <person name="Xu J."/>
            <person name="Minx P."/>
            <person name="Pepin K.H."/>
            <person name="Johnson M."/>
            <person name="Bhonagiri V."/>
            <person name="Nash W.E."/>
            <person name="Mardis E.R."/>
            <person name="Wilson R.K."/>
        </authorList>
    </citation>
    <scope>NUCLEOTIDE SEQUENCE [LARGE SCALE GENOMIC DNA]</scope>
    <source>
        <strain evidence="3 4">DSM 16841</strain>
    </source>
</reference>
<feature type="transmembrane region" description="Helical" evidence="1">
    <location>
        <begin position="244"/>
        <end position="264"/>
    </location>
</feature>
<accession>C0FVL5</accession>
<feature type="signal peptide" evidence="2">
    <location>
        <begin position="1"/>
        <end position="30"/>
    </location>
</feature>
<keyword evidence="1" id="KW-0472">Membrane</keyword>
<comment type="caution">
    <text evidence="3">The sequence shown here is derived from an EMBL/GenBank/DDBJ whole genome shotgun (WGS) entry which is preliminary data.</text>
</comment>
<keyword evidence="2" id="KW-0732">Signal</keyword>
<name>C0FVL5_9FIRM</name>
<evidence type="ECO:0000313" key="3">
    <source>
        <dbReference type="EMBL" id="EEG93403.1"/>
    </source>
</evidence>
<evidence type="ECO:0000313" key="4">
    <source>
        <dbReference type="Proteomes" id="UP000003561"/>
    </source>
</evidence>
<feature type="chain" id="PRO_5002896222" description="Pilin isopeptide linkage domain protein" evidence="2">
    <location>
        <begin position="31"/>
        <end position="273"/>
    </location>
</feature>
<reference evidence="3 4" key="2">
    <citation type="submission" date="2009-03" db="EMBL/GenBank/DDBJ databases">
        <title>Draft genome sequence of Roseburia inulinivorans (DSM 16841).</title>
        <authorList>
            <person name="Sudarsanam P."/>
            <person name="Ley R."/>
            <person name="Guruge J."/>
            <person name="Turnbaugh P.J."/>
            <person name="Mahowald M."/>
            <person name="Liep D."/>
            <person name="Gordon J."/>
        </authorList>
    </citation>
    <scope>NUCLEOTIDE SEQUENCE [LARGE SCALE GENOMIC DNA]</scope>
    <source>
        <strain evidence="3 4">DSM 16841</strain>
    </source>
</reference>
<sequence length="273" mass="29337">MKEIGSYENKNIAAVLLLIWTCGFSSVVSAAEIQTVQLTEENQLVYTKDKTELAGAFDGMTPGDSRTVVIKIENQNSHKASFFISQKTTDALEEAGKASGGAYEFQVEIGNDTGRISLLDADAGGYAENVASAEGLAEITELNEYRYMTALDPGESADVYVTLTLDGEGMDSADGIDYSRAAGAMEFEFRAYYADDRKPVVITNYVTEHGEDNVVTKVVKKVIPKTVTEQLVPLANGVRTGDPLTVTVSAGVLVAGIVIVSIAVKKRKVERKS</sequence>
<keyword evidence="1" id="KW-1133">Transmembrane helix</keyword>
<organism evidence="3 4">
    <name type="scientific">Roseburia inulinivorans DSM 16841</name>
    <dbReference type="NCBI Taxonomy" id="622312"/>
    <lineage>
        <taxon>Bacteria</taxon>
        <taxon>Bacillati</taxon>
        <taxon>Bacillota</taxon>
        <taxon>Clostridia</taxon>
        <taxon>Lachnospirales</taxon>
        <taxon>Lachnospiraceae</taxon>
        <taxon>Roseburia</taxon>
    </lineage>
</organism>